<reference evidence="1" key="2">
    <citation type="journal article" date="2015" name="Data Brief">
        <title>Shoot transcriptome of the giant reed, Arundo donax.</title>
        <authorList>
            <person name="Barrero R.A."/>
            <person name="Guerrero F.D."/>
            <person name="Moolhuijzen P."/>
            <person name="Goolsby J.A."/>
            <person name="Tidwell J."/>
            <person name="Bellgard S.E."/>
            <person name="Bellgard M.I."/>
        </authorList>
    </citation>
    <scope>NUCLEOTIDE SEQUENCE</scope>
    <source>
        <tissue evidence="1">Shoot tissue taken approximately 20 cm above the soil surface</tissue>
    </source>
</reference>
<organism evidence="1">
    <name type="scientific">Arundo donax</name>
    <name type="common">Giant reed</name>
    <name type="synonym">Donax arundinaceus</name>
    <dbReference type="NCBI Taxonomy" id="35708"/>
    <lineage>
        <taxon>Eukaryota</taxon>
        <taxon>Viridiplantae</taxon>
        <taxon>Streptophyta</taxon>
        <taxon>Embryophyta</taxon>
        <taxon>Tracheophyta</taxon>
        <taxon>Spermatophyta</taxon>
        <taxon>Magnoliopsida</taxon>
        <taxon>Liliopsida</taxon>
        <taxon>Poales</taxon>
        <taxon>Poaceae</taxon>
        <taxon>PACMAD clade</taxon>
        <taxon>Arundinoideae</taxon>
        <taxon>Arundineae</taxon>
        <taxon>Arundo</taxon>
    </lineage>
</organism>
<dbReference type="AlphaFoldDB" id="A0A0A9G2D2"/>
<reference evidence="1" key="1">
    <citation type="submission" date="2014-09" db="EMBL/GenBank/DDBJ databases">
        <authorList>
            <person name="Magalhaes I.L.F."/>
            <person name="Oliveira U."/>
            <person name="Santos F.R."/>
            <person name="Vidigal T.H.D.A."/>
            <person name="Brescovit A.D."/>
            <person name="Santos A.J."/>
        </authorList>
    </citation>
    <scope>NUCLEOTIDE SEQUENCE</scope>
    <source>
        <tissue evidence="1">Shoot tissue taken approximately 20 cm above the soil surface</tissue>
    </source>
</reference>
<proteinExistence type="predicted"/>
<accession>A0A0A9G2D2</accession>
<evidence type="ECO:0000313" key="1">
    <source>
        <dbReference type="EMBL" id="JAE18652.1"/>
    </source>
</evidence>
<protein>
    <submittedName>
        <fullName evidence="1">Kinesin heavy chain, putative</fullName>
    </submittedName>
</protein>
<name>A0A0A9G2D2_ARUDO</name>
<dbReference type="EMBL" id="GBRH01179244">
    <property type="protein sequence ID" value="JAE18652.1"/>
    <property type="molecule type" value="Transcribed_RNA"/>
</dbReference>
<sequence>MSQELFCLQFTVYSNIFKSIQTENSFSACHTWKFTMKKLMTVLCQNIETCRFMRALIEEYMLLV</sequence>